<comment type="caution">
    <text evidence="2">The sequence shown here is derived from an EMBL/GenBank/DDBJ whole genome shotgun (WGS) entry which is preliminary data.</text>
</comment>
<dbReference type="STRING" id="888743.HMPREF9141_2166"/>
<keyword evidence="3" id="KW-1185">Reference proteome</keyword>
<evidence type="ECO:0000256" key="1">
    <source>
        <dbReference type="SAM" id="MobiDB-lite"/>
    </source>
</evidence>
<dbReference type="EMBL" id="AEWX01000029">
    <property type="protein sequence ID" value="EGC19273.1"/>
    <property type="molecule type" value="Genomic_DNA"/>
</dbReference>
<dbReference type="AlphaFoldDB" id="F0F999"/>
<reference evidence="2 3" key="1">
    <citation type="submission" date="2011-01" db="EMBL/GenBank/DDBJ databases">
        <authorList>
            <person name="Muzny D."/>
            <person name="Qin X."/>
            <person name="Deng J."/>
            <person name="Jiang H."/>
            <person name="Liu Y."/>
            <person name="Qu J."/>
            <person name="Song X.-Z."/>
            <person name="Zhang L."/>
            <person name="Thornton R."/>
            <person name="Coyle M."/>
            <person name="Francisco L."/>
            <person name="Jackson L."/>
            <person name="Javaid M."/>
            <person name="Korchina V."/>
            <person name="Kovar C."/>
            <person name="Mata R."/>
            <person name="Mathew T."/>
            <person name="Ngo R."/>
            <person name="Nguyen L."/>
            <person name="Nguyen N."/>
            <person name="Okwuonu G."/>
            <person name="Ongeri F."/>
            <person name="Pham C."/>
            <person name="Simmons D."/>
            <person name="Wilczek-Boney K."/>
            <person name="Hale W."/>
            <person name="Jakkamsetti A."/>
            <person name="Pham P."/>
            <person name="Ruth R."/>
            <person name="San Lucas F."/>
            <person name="Warren J."/>
            <person name="Zhang J."/>
            <person name="Zhao Z."/>
            <person name="Zhou C."/>
            <person name="Zhu D."/>
            <person name="Lee S."/>
            <person name="Bess C."/>
            <person name="Blankenburg K."/>
            <person name="Forbes L."/>
            <person name="Fu Q."/>
            <person name="Gubbala S."/>
            <person name="Hirani K."/>
            <person name="Jayaseelan J.C."/>
            <person name="Lara F."/>
            <person name="Munidasa M."/>
            <person name="Palculict T."/>
            <person name="Patil S."/>
            <person name="Pu L.-L."/>
            <person name="Saada N."/>
            <person name="Tang L."/>
            <person name="Weissenberger G."/>
            <person name="Zhu Y."/>
            <person name="Hemphill L."/>
            <person name="Shang Y."/>
            <person name="Youmans B."/>
            <person name="Ayvaz T."/>
            <person name="Ross M."/>
            <person name="Santibanez J."/>
            <person name="Aqrawi P."/>
            <person name="Gross S."/>
            <person name="Joshi V."/>
            <person name="Fowler G."/>
            <person name="Nazareth L."/>
            <person name="Reid J."/>
            <person name="Worley K."/>
            <person name="Petrosino J."/>
            <person name="Highlander S."/>
            <person name="Gibbs R."/>
        </authorList>
    </citation>
    <scope>NUCLEOTIDE SEQUENCE [LARGE SCALE GENOMIC DNA]</scope>
    <source>
        <strain evidence="2 3">DSM 16608</strain>
    </source>
</reference>
<proteinExistence type="predicted"/>
<name>F0F999_9BACT</name>
<dbReference type="HOGENOM" id="CLU_3046590_0_0_10"/>
<gene>
    <name evidence="2" type="ORF">HMPREF9141_2166</name>
</gene>
<evidence type="ECO:0000313" key="2">
    <source>
        <dbReference type="EMBL" id="EGC19273.1"/>
    </source>
</evidence>
<dbReference type="Proteomes" id="UP000005697">
    <property type="component" value="Unassembled WGS sequence"/>
</dbReference>
<sequence length="54" mass="5987">MLPASGPAVTERREHDSRPSGIRFPGIGNTTPKYREQQDRPAGGILQDRIPETE</sequence>
<evidence type="ECO:0000313" key="3">
    <source>
        <dbReference type="Proteomes" id="UP000005697"/>
    </source>
</evidence>
<feature type="region of interest" description="Disordered" evidence="1">
    <location>
        <begin position="1"/>
        <end position="54"/>
    </location>
</feature>
<protein>
    <submittedName>
        <fullName evidence="2">Uncharacterized protein</fullName>
    </submittedName>
</protein>
<accession>F0F999</accession>
<organism evidence="2 3">
    <name type="scientific">Prevotella multiformis DSM 16608</name>
    <dbReference type="NCBI Taxonomy" id="888743"/>
    <lineage>
        <taxon>Bacteria</taxon>
        <taxon>Pseudomonadati</taxon>
        <taxon>Bacteroidota</taxon>
        <taxon>Bacteroidia</taxon>
        <taxon>Bacteroidales</taxon>
        <taxon>Prevotellaceae</taxon>
        <taxon>Prevotella</taxon>
    </lineage>
</organism>